<dbReference type="PRINTS" id="PR00111">
    <property type="entry name" value="ABHYDROLASE"/>
</dbReference>
<dbReference type="SUPFAM" id="SSF53474">
    <property type="entry name" value="alpha/beta-Hydrolases"/>
    <property type="match status" value="1"/>
</dbReference>
<dbReference type="GO" id="GO:0047570">
    <property type="term" value="F:3-oxoadipate enol-lactonase activity"/>
    <property type="evidence" value="ECO:0007669"/>
    <property type="project" value="UniProtKB-EC"/>
</dbReference>
<feature type="compositionally biased region" description="Pro residues" evidence="1">
    <location>
        <begin position="136"/>
        <end position="147"/>
    </location>
</feature>
<gene>
    <name evidence="4" type="ORF">SFUL_6212</name>
</gene>
<dbReference type="Pfam" id="PF02627">
    <property type="entry name" value="CMD"/>
    <property type="match status" value="1"/>
</dbReference>
<reference evidence="4 5" key="1">
    <citation type="submission" date="2013-04" db="EMBL/GenBank/DDBJ databases">
        <title>Complete genome sequence of Streptomyces fulvissimus.</title>
        <authorList>
            <person name="Myronovskyi M."/>
            <person name="Tokovenko B."/>
            <person name="Manderscheid N."/>
            <person name="Petzke L."/>
            <person name="Luzhetskyy A."/>
        </authorList>
    </citation>
    <scope>NUCLEOTIDE SEQUENCE [LARGE SCALE GENOMIC DNA]</scope>
    <source>
        <strain evidence="4 5">DSM 40593</strain>
    </source>
</reference>
<dbReference type="GO" id="GO:0051920">
    <property type="term" value="F:peroxiredoxin activity"/>
    <property type="evidence" value="ECO:0007669"/>
    <property type="project" value="InterPro"/>
</dbReference>
<name>N0CZC2_STRMI</name>
<dbReference type="InterPro" id="IPR052512">
    <property type="entry name" value="4CMD/NDH-1_regulator"/>
</dbReference>
<feature type="compositionally biased region" description="Pro residues" evidence="1">
    <location>
        <begin position="9"/>
        <end position="32"/>
    </location>
</feature>
<dbReference type="EC" id="3.1.1.24" evidence="4"/>
<feature type="domain" description="Carboxymuconolactone decarboxylase-like" evidence="3">
    <location>
        <begin position="555"/>
        <end position="637"/>
    </location>
</feature>
<evidence type="ECO:0000256" key="1">
    <source>
        <dbReference type="SAM" id="MobiDB-lite"/>
    </source>
</evidence>
<dbReference type="SUPFAM" id="SSF69118">
    <property type="entry name" value="AhpD-like"/>
    <property type="match status" value="1"/>
</dbReference>
<dbReference type="KEGG" id="sfi:SFUL_6212"/>
<organism evidence="4 5">
    <name type="scientific">Streptomyces microflavus DSM 40593</name>
    <dbReference type="NCBI Taxonomy" id="1303692"/>
    <lineage>
        <taxon>Bacteria</taxon>
        <taxon>Bacillati</taxon>
        <taxon>Actinomycetota</taxon>
        <taxon>Actinomycetes</taxon>
        <taxon>Kitasatosporales</taxon>
        <taxon>Streptomycetaceae</taxon>
        <taxon>Streptomyces</taxon>
    </lineage>
</organism>
<evidence type="ECO:0000259" key="2">
    <source>
        <dbReference type="Pfam" id="PF00561"/>
    </source>
</evidence>
<dbReference type="EMBL" id="CP005080">
    <property type="protein sequence ID" value="AGK81095.1"/>
    <property type="molecule type" value="Genomic_DNA"/>
</dbReference>
<sequence length="648" mass="66627">MSETTPQPAQAPHPGGPAPHPGPPVPAVPSPQPGTGTTPEPGATPPYGAAQPGSGGAPAYGYPQPGPGGAPAYGYPQPMGPEGPGFPQAPGFAQGPGFPQAMGPEGPAFPQAPGSLQAPGFPQPAGPDAPGFPQAPGAPQPVAPPQAIPVQPQATHATQTPHAPQAPLASQDFPVPQTAHAPQAGHDHAPQAGHDHAPQAGHAPTQPQPQPQPHTPAPQAAAEAPRTLQYRFDGPEDAPILVIGPSLGTTWHMWDRQIPELAQHWRVFRYDLPGHGGAPAHAAPSVAELGDRLLATLDGLGVQHFGYAGCSIGGAVGADLALRHPHRVASLALVASSPRFGSADEFRQRGVIVRTNGLEPMARTAPERWFTPGFAAAQPAIVEWAVQMVRTTDPGCYIAACEALAAFDIRDHLGRIGVPTLVLVGAEDKVTGPAEARTLVAGIPDARLALVPGASHLAPVEQPAAVCDLLLTHFSTAWQDAPAAALPAPPLVPGPPTPATPFAPVAEIAAAPLAPEAAGRLPDDRYERGTKVRREVLGDAHVDAANGSADAFTEDFQELVTRYAWGEVWNRDGLDRRTRSCITLTALVASGHLEGLAAHTRAALRNGLTPAEIKEVLLQTAVYCGIPAAGAAFSVAQSVIQEETTPPA</sequence>
<dbReference type="eggNOG" id="COG0599">
    <property type="taxonomic scope" value="Bacteria"/>
</dbReference>
<dbReference type="PANTHER" id="PTHR33570:SF2">
    <property type="entry name" value="CARBOXYMUCONOLACTONE DECARBOXYLASE-LIKE DOMAIN-CONTAINING PROTEIN"/>
    <property type="match status" value="1"/>
</dbReference>
<dbReference type="AlphaFoldDB" id="N0CZC2"/>
<dbReference type="PATRIC" id="fig|1303692.3.peg.6250"/>
<protein>
    <submittedName>
        <fullName evidence="4">3-oxoadipate enol-lactone hydrolase/4-carboxymuconolactone decarboxylase</fullName>
        <ecNumber evidence="4">3.1.1.24</ecNumber>
    </submittedName>
</protein>
<feature type="compositionally biased region" description="Pro residues" evidence="1">
    <location>
        <begin position="206"/>
        <end position="216"/>
    </location>
</feature>
<dbReference type="InterPro" id="IPR029058">
    <property type="entry name" value="AB_hydrolase_fold"/>
</dbReference>
<evidence type="ECO:0000313" key="5">
    <source>
        <dbReference type="Proteomes" id="UP000013304"/>
    </source>
</evidence>
<dbReference type="Gene3D" id="1.20.1290.10">
    <property type="entry name" value="AhpD-like"/>
    <property type="match status" value="1"/>
</dbReference>
<dbReference type="Pfam" id="PF00561">
    <property type="entry name" value="Abhydrolase_1"/>
    <property type="match status" value="1"/>
</dbReference>
<dbReference type="Gene3D" id="3.40.50.1820">
    <property type="entry name" value="alpha/beta hydrolase"/>
    <property type="match status" value="1"/>
</dbReference>
<evidence type="ECO:0000259" key="3">
    <source>
        <dbReference type="Pfam" id="PF02627"/>
    </source>
</evidence>
<evidence type="ECO:0000313" key="4">
    <source>
        <dbReference type="EMBL" id="AGK81095.1"/>
    </source>
</evidence>
<dbReference type="InterPro" id="IPR003779">
    <property type="entry name" value="CMD-like"/>
</dbReference>
<dbReference type="eggNOG" id="COG2021">
    <property type="taxonomic scope" value="Bacteria"/>
</dbReference>
<dbReference type="HOGENOM" id="CLU_020336_54_0_11"/>
<proteinExistence type="predicted"/>
<dbReference type="InterPro" id="IPR000073">
    <property type="entry name" value="AB_hydrolase_1"/>
</dbReference>
<feature type="compositionally biased region" description="Low complexity" evidence="1">
    <location>
        <begin position="33"/>
        <end position="52"/>
    </location>
</feature>
<dbReference type="InterPro" id="IPR029032">
    <property type="entry name" value="AhpD-like"/>
</dbReference>
<feature type="domain" description="AB hydrolase-1" evidence="2">
    <location>
        <begin position="239"/>
        <end position="344"/>
    </location>
</feature>
<feature type="compositionally biased region" description="Basic and acidic residues" evidence="1">
    <location>
        <begin position="185"/>
        <end position="197"/>
    </location>
</feature>
<dbReference type="Proteomes" id="UP000013304">
    <property type="component" value="Chromosome"/>
</dbReference>
<dbReference type="PANTHER" id="PTHR33570">
    <property type="entry name" value="4-CARBOXYMUCONOLACTONE DECARBOXYLASE FAMILY PROTEIN"/>
    <property type="match status" value="1"/>
</dbReference>
<accession>N0CZC2</accession>
<feature type="region of interest" description="Disordered" evidence="1">
    <location>
        <begin position="1"/>
        <end position="223"/>
    </location>
</feature>
<keyword evidence="4" id="KW-0378">Hydrolase</keyword>